<keyword evidence="2" id="KW-1185">Reference proteome</keyword>
<dbReference type="SUPFAM" id="SSF56784">
    <property type="entry name" value="HAD-like"/>
    <property type="match status" value="1"/>
</dbReference>
<comment type="caution">
    <text evidence="1">The sequence shown here is derived from an EMBL/GenBank/DDBJ whole genome shotgun (WGS) entry which is preliminary data.</text>
</comment>
<dbReference type="NCBIfam" id="TIGR01460">
    <property type="entry name" value="HAD-SF-IIA"/>
    <property type="match status" value="1"/>
</dbReference>
<dbReference type="GO" id="GO:0005737">
    <property type="term" value="C:cytoplasm"/>
    <property type="evidence" value="ECO:0007669"/>
    <property type="project" value="TreeGrafter"/>
</dbReference>
<gene>
    <name evidence="1" type="ORF">CP960_12320</name>
</gene>
<dbReference type="Gene3D" id="3.40.50.1000">
    <property type="entry name" value="HAD superfamily/HAD-like"/>
    <property type="match status" value="2"/>
</dbReference>
<dbReference type="Proteomes" id="UP000233248">
    <property type="component" value="Unassembled WGS sequence"/>
</dbReference>
<protein>
    <submittedName>
        <fullName evidence="1">HAD family hydrolase</fullName>
    </submittedName>
</protein>
<dbReference type="Pfam" id="PF13344">
    <property type="entry name" value="Hydrolase_6"/>
    <property type="match status" value="1"/>
</dbReference>
<sequence length="259" mass="29278">MFFIDVQGTLIDDIDKKPIAGAIEFIDYLNENSIPYVVITNNTKKLSSDFLAFLNDLGFNIDSKNYIDPFVILKDIAKKRKVAAFGQDSFPKVLTQMGYELEYENPETLMVSIKKEYTNEDYSKMIECALKTDDLIGMHETSIYSKDGSRYPGVGAIMSMIKFAVNKDYKVVGKPSFNFYNEAKKLLGCENFSDITIISDDMMGDLVGAKKLGMRAILVLSGKIKDENEVLPTLKQEEKPENICKDMSEVLMCLRGRKL</sequence>
<evidence type="ECO:0000313" key="2">
    <source>
        <dbReference type="Proteomes" id="UP000233248"/>
    </source>
</evidence>
<dbReference type="PANTHER" id="PTHR19288:SF46">
    <property type="entry name" value="HALOACID DEHALOGENASE-LIKE HYDROLASE DOMAIN-CONTAINING PROTEIN 2"/>
    <property type="match status" value="1"/>
</dbReference>
<name>A0A2N1IZZ5_9BACT</name>
<dbReference type="AlphaFoldDB" id="A0A2N1IZZ5"/>
<dbReference type="InterPro" id="IPR036412">
    <property type="entry name" value="HAD-like_sf"/>
</dbReference>
<dbReference type="InterPro" id="IPR006357">
    <property type="entry name" value="HAD-SF_hydro_IIA"/>
</dbReference>
<dbReference type="KEGG" id="ahs:AHALO_0265"/>
<accession>A0A2N1IZZ5</accession>
<dbReference type="PANTHER" id="PTHR19288">
    <property type="entry name" value="4-NITROPHENYLPHOSPHATASE-RELATED"/>
    <property type="match status" value="1"/>
</dbReference>
<dbReference type="InterPro" id="IPR023214">
    <property type="entry name" value="HAD_sf"/>
</dbReference>
<dbReference type="EMBL" id="NXIF01000053">
    <property type="protein sequence ID" value="PKI79862.1"/>
    <property type="molecule type" value="Genomic_DNA"/>
</dbReference>
<dbReference type="Pfam" id="PF13242">
    <property type="entry name" value="Hydrolase_like"/>
    <property type="match status" value="1"/>
</dbReference>
<evidence type="ECO:0000313" key="1">
    <source>
        <dbReference type="EMBL" id="PKI79862.1"/>
    </source>
</evidence>
<proteinExistence type="predicted"/>
<dbReference type="RefSeq" id="WP_101185788.1">
    <property type="nucleotide sequence ID" value="NZ_CP031218.1"/>
</dbReference>
<organism evidence="1 2">
    <name type="scientific">Malaciobacter halophilus</name>
    <dbReference type="NCBI Taxonomy" id="197482"/>
    <lineage>
        <taxon>Bacteria</taxon>
        <taxon>Pseudomonadati</taxon>
        <taxon>Campylobacterota</taxon>
        <taxon>Epsilonproteobacteria</taxon>
        <taxon>Campylobacterales</taxon>
        <taxon>Arcobacteraceae</taxon>
        <taxon>Malaciobacter</taxon>
    </lineage>
</organism>
<reference evidence="1 2" key="1">
    <citation type="submission" date="2017-09" db="EMBL/GenBank/DDBJ databases">
        <title>Genomics of the genus Arcobacter.</title>
        <authorList>
            <person name="Perez-Cataluna A."/>
            <person name="Figueras M.J."/>
            <person name="Salas-Masso N."/>
        </authorList>
    </citation>
    <scope>NUCLEOTIDE SEQUENCE [LARGE SCALE GENOMIC DNA]</scope>
    <source>
        <strain evidence="1 2">DSM 18005</strain>
    </source>
</reference>
<dbReference type="OrthoDB" id="5338687at2"/>
<keyword evidence="1" id="KW-0378">Hydrolase</keyword>
<dbReference type="GO" id="GO:0016791">
    <property type="term" value="F:phosphatase activity"/>
    <property type="evidence" value="ECO:0007669"/>
    <property type="project" value="TreeGrafter"/>
</dbReference>